<proteinExistence type="predicted"/>
<gene>
    <name evidence="1" type="ORF">VP1G_10795</name>
</gene>
<reference evidence="2" key="1">
    <citation type="submission" date="2014-12" db="EMBL/GenBank/DDBJ databases">
        <title>Genome Sequence of Valsa Canker Pathogens Uncovers a Specific Adaption of Colonization on Woody Bark.</title>
        <authorList>
            <person name="Yin Z."/>
            <person name="Liu H."/>
            <person name="Gao X."/>
            <person name="Li Z."/>
            <person name="Song N."/>
            <person name="Ke X."/>
            <person name="Dai Q."/>
            <person name="Wu Y."/>
            <person name="Sun Y."/>
            <person name="Xu J.-R."/>
            <person name="Kang Z.K."/>
            <person name="Wang L."/>
            <person name="Huang L."/>
        </authorList>
    </citation>
    <scope>NUCLEOTIDE SEQUENCE [LARGE SCALE GENOMIC DNA]</scope>
    <source>
        <strain evidence="2">SXYL134</strain>
    </source>
</reference>
<dbReference type="AlphaFoldDB" id="A0A194UWJ0"/>
<name>A0A194UWJ0_CYTMA</name>
<accession>A0A194UWJ0</accession>
<dbReference type="EMBL" id="KN714685">
    <property type="protein sequence ID" value="KUI56023.1"/>
    <property type="molecule type" value="Genomic_DNA"/>
</dbReference>
<sequence>MAWDNDENVKKRGAVPSFIAEAPITPLLLPAAGGDGTYMPATNNAPTTSVL</sequence>
<evidence type="ECO:0000313" key="2">
    <source>
        <dbReference type="Proteomes" id="UP000078576"/>
    </source>
</evidence>
<dbReference type="Proteomes" id="UP000078576">
    <property type="component" value="Unassembled WGS sequence"/>
</dbReference>
<keyword evidence="2" id="KW-1185">Reference proteome</keyword>
<evidence type="ECO:0000313" key="1">
    <source>
        <dbReference type="EMBL" id="KUI56023.1"/>
    </source>
</evidence>
<organism evidence="1 2">
    <name type="scientific">Cytospora mali</name>
    <name type="common">Apple Valsa canker fungus</name>
    <name type="synonym">Valsa mali</name>
    <dbReference type="NCBI Taxonomy" id="578113"/>
    <lineage>
        <taxon>Eukaryota</taxon>
        <taxon>Fungi</taxon>
        <taxon>Dikarya</taxon>
        <taxon>Ascomycota</taxon>
        <taxon>Pezizomycotina</taxon>
        <taxon>Sordariomycetes</taxon>
        <taxon>Sordariomycetidae</taxon>
        <taxon>Diaporthales</taxon>
        <taxon>Cytosporaceae</taxon>
        <taxon>Cytospora</taxon>
    </lineage>
</organism>
<protein>
    <submittedName>
        <fullName evidence="1">Uncharacterized protein</fullName>
    </submittedName>
</protein>